<dbReference type="AlphaFoldDB" id="A0AAJ2U8V5"/>
<dbReference type="Gene3D" id="2.60.40.1240">
    <property type="match status" value="1"/>
</dbReference>
<protein>
    <submittedName>
        <fullName evidence="3">DUF4352 domain-containing protein</fullName>
    </submittedName>
</protein>
<accession>A0AAJ2U8V5</accession>
<evidence type="ECO:0000313" key="3">
    <source>
        <dbReference type="EMBL" id="MDV7714888.1"/>
    </source>
</evidence>
<gene>
    <name evidence="3" type="ORF">GA838_03745</name>
</gene>
<evidence type="ECO:0000313" key="4">
    <source>
        <dbReference type="Proteomes" id="UP001281024"/>
    </source>
</evidence>
<dbReference type="RefSeq" id="WP_050484062.1">
    <property type="nucleotide sequence ID" value="NZ_JMIS01000013.1"/>
</dbReference>
<dbReference type="Pfam" id="PF11611">
    <property type="entry name" value="DUF4352"/>
    <property type="match status" value="1"/>
</dbReference>
<dbReference type="InterPro" id="IPR029050">
    <property type="entry name" value="Immunoprotect_excell_Ig-like"/>
</dbReference>
<reference evidence="3" key="1">
    <citation type="submission" date="2019-10" db="EMBL/GenBank/DDBJ databases">
        <title>Malate fermentation in French cider.</title>
        <authorList>
            <person name="Cousin F.J."/>
            <person name="Medina Fernandez S."/>
            <person name="Misery B."/>
            <person name="Laplace J.-M."/>
            <person name="Cretenet M."/>
        </authorList>
    </citation>
    <scope>NUCLEOTIDE SEQUENCE</scope>
    <source>
        <strain evidence="3">UCMA15129</strain>
    </source>
</reference>
<keyword evidence="1" id="KW-0732">Signal</keyword>
<sequence>MLIRIERVKKNSDTTIVSVTVKAQNSSNQTYSVGDTAKVGNIDLKVNSVSYLQPTDMDDLSSGQEFVAVNFTLNNVGENPEDYNEFYFALSDNGNDTDMDQDPLDENANERVSNTLSSGSLESSASLTVNLVGAANPNDTLQFVYKGNGLVNKNIRFNLK</sequence>
<evidence type="ECO:0000256" key="1">
    <source>
        <dbReference type="ARBA" id="ARBA00022729"/>
    </source>
</evidence>
<organism evidence="3 4">
    <name type="scientific">Oenococcus oeni</name>
    <name type="common">Leuconostoc oenos</name>
    <dbReference type="NCBI Taxonomy" id="1247"/>
    <lineage>
        <taxon>Bacteria</taxon>
        <taxon>Bacillati</taxon>
        <taxon>Bacillota</taxon>
        <taxon>Bacilli</taxon>
        <taxon>Lactobacillales</taxon>
        <taxon>Lactobacillaceae</taxon>
        <taxon>Oenococcus</taxon>
    </lineage>
</organism>
<feature type="domain" description="DUF4352" evidence="2">
    <location>
        <begin position="31"/>
        <end position="120"/>
    </location>
</feature>
<comment type="caution">
    <text evidence="3">The sequence shown here is derived from an EMBL/GenBank/DDBJ whole genome shotgun (WGS) entry which is preliminary data.</text>
</comment>
<evidence type="ECO:0000259" key="2">
    <source>
        <dbReference type="Pfam" id="PF11611"/>
    </source>
</evidence>
<dbReference type="InterPro" id="IPR029051">
    <property type="entry name" value="DUF4352"/>
</dbReference>
<dbReference type="Proteomes" id="UP001281024">
    <property type="component" value="Unassembled WGS sequence"/>
</dbReference>
<dbReference type="EMBL" id="WERV01000002">
    <property type="protein sequence ID" value="MDV7714888.1"/>
    <property type="molecule type" value="Genomic_DNA"/>
</dbReference>
<proteinExistence type="predicted"/>
<name>A0AAJ2U8V5_OENOE</name>